<proteinExistence type="predicted"/>
<sequence length="126" mass="14506">MFCLPRVANWPLKVNSLNSPRNCWRSTTFMGEVMHNIRLGSKCNCTLFNNPLDENLYGSPLFYYEHRYITLKDDLKKGYAYGVYPRNLHGQGILLCEKSLTWRIIGGMVHLTFYSGPTPADVLPIM</sequence>
<dbReference type="OrthoDB" id="5839090at2759"/>
<dbReference type="STRING" id="42251.A0A2T6ZEY0"/>
<dbReference type="Proteomes" id="UP000244722">
    <property type="component" value="Unassembled WGS sequence"/>
</dbReference>
<gene>
    <name evidence="1" type="ORF">B9Z19DRAFT_486721</name>
</gene>
<reference evidence="1 2" key="1">
    <citation type="submission" date="2017-04" db="EMBL/GenBank/DDBJ databases">
        <title>Draft genome sequence of Tuber borchii Vittad., a whitish edible truffle.</title>
        <authorList>
            <consortium name="DOE Joint Genome Institute"/>
            <person name="Murat C."/>
            <person name="Kuo A."/>
            <person name="Barry K.W."/>
            <person name="Clum A."/>
            <person name="Dockter R.B."/>
            <person name="Fauchery L."/>
            <person name="Iotti M."/>
            <person name="Kohler A."/>
            <person name="Labutti K."/>
            <person name="Lindquist E.A."/>
            <person name="Lipzen A."/>
            <person name="Ohm R.A."/>
            <person name="Wang M."/>
            <person name="Grigoriev I.V."/>
            <person name="Zambonelli A."/>
            <person name="Martin F.M."/>
        </authorList>
    </citation>
    <scope>NUCLEOTIDE SEQUENCE [LARGE SCALE GENOMIC DNA]</scope>
    <source>
        <strain evidence="1 2">Tbo3840</strain>
    </source>
</reference>
<name>A0A2T6ZEY0_TUBBO</name>
<organism evidence="1 2">
    <name type="scientific">Tuber borchii</name>
    <name type="common">White truffle</name>
    <dbReference type="NCBI Taxonomy" id="42251"/>
    <lineage>
        <taxon>Eukaryota</taxon>
        <taxon>Fungi</taxon>
        <taxon>Dikarya</taxon>
        <taxon>Ascomycota</taxon>
        <taxon>Pezizomycotina</taxon>
        <taxon>Pezizomycetes</taxon>
        <taxon>Pezizales</taxon>
        <taxon>Tuberaceae</taxon>
        <taxon>Tuber</taxon>
    </lineage>
</organism>
<dbReference type="EMBL" id="NESQ01000325">
    <property type="protein sequence ID" value="PUU74051.1"/>
    <property type="molecule type" value="Genomic_DNA"/>
</dbReference>
<accession>A0A2T6ZEY0</accession>
<dbReference type="AlphaFoldDB" id="A0A2T6ZEY0"/>
<protein>
    <submittedName>
        <fullName evidence="1">Uncharacterized protein</fullName>
    </submittedName>
</protein>
<evidence type="ECO:0000313" key="1">
    <source>
        <dbReference type="EMBL" id="PUU74051.1"/>
    </source>
</evidence>
<dbReference type="Gene3D" id="2.60.40.1760">
    <property type="entry name" value="glycosyl hydrolase (family 31)"/>
    <property type="match status" value="1"/>
</dbReference>
<keyword evidence="2" id="KW-1185">Reference proteome</keyword>
<comment type="caution">
    <text evidence="1">The sequence shown here is derived from an EMBL/GenBank/DDBJ whole genome shotgun (WGS) entry which is preliminary data.</text>
</comment>
<evidence type="ECO:0000313" key="2">
    <source>
        <dbReference type="Proteomes" id="UP000244722"/>
    </source>
</evidence>